<dbReference type="EMBL" id="LR699119">
    <property type="protein sequence ID" value="VVC75653.1"/>
    <property type="molecule type" value="Genomic_DNA"/>
</dbReference>
<feature type="signal peptide" evidence="2">
    <location>
        <begin position="1"/>
        <end position="19"/>
    </location>
</feature>
<name>A0A5E4PH23_9COXI</name>
<proteinExistence type="predicted"/>
<reference evidence="3 4" key="1">
    <citation type="submission" date="2019-08" db="EMBL/GenBank/DDBJ databases">
        <authorList>
            <person name="Guy L."/>
        </authorList>
    </citation>
    <scope>NUCLEOTIDE SEQUENCE [LARGE SCALE GENOMIC DNA]</scope>
    <source>
        <strain evidence="3 4">SGT-108</strain>
    </source>
</reference>
<protein>
    <submittedName>
        <fullName evidence="3">Phosphatidylcholine-sterol acyltransferase</fullName>
    </submittedName>
</protein>
<dbReference type="RefSeq" id="WP_148338941.1">
    <property type="nucleotide sequence ID" value="NZ_LR699119.1"/>
</dbReference>
<keyword evidence="2" id="KW-0732">Signal</keyword>
<dbReference type="OrthoDB" id="5292073at2"/>
<keyword evidence="3" id="KW-0012">Acyltransferase</keyword>
<dbReference type="GO" id="GO:0016746">
    <property type="term" value="F:acyltransferase activity"/>
    <property type="evidence" value="ECO:0007669"/>
    <property type="project" value="UniProtKB-KW"/>
</dbReference>
<keyword evidence="3" id="KW-0808">Transferase</keyword>
<dbReference type="PANTHER" id="PTHR45648:SF22">
    <property type="entry name" value="GDSL LIPASE_ACYLHYDROLASE FAMILY PROTEIN (AFU_ORTHOLOGUE AFUA_4G14700)"/>
    <property type="match status" value="1"/>
</dbReference>
<feature type="chain" id="PRO_5023068121" evidence="2">
    <location>
        <begin position="20"/>
        <end position="353"/>
    </location>
</feature>
<dbReference type="AlphaFoldDB" id="A0A5E4PH23"/>
<keyword evidence="1" id="KW-0378">Hydrolase</keyword>
<dbReference type="KEGG" id="asip:AQUSIP_09430"/>
<dbReference type="Pfam" id="PF00657">
    <property type="entry name" value="Lipase_GDSL"/>
    <property type="match status" value="1"/>
</dbReference>
<dbReference type="PANTHER" id="PTHR45648">
    <property type="entry name" value="GDSL LIPASE/ACYLHYDROLASE FAMILY PROTEIN (AFU_ORTHOLOGUE AFUA_4G14700)"/>
    <property type="match status" value="1"/>
</dbReference>
<dbReference type="Proteomes" id="UP000324194">
    <property type="component" value="Chromosome 1"/>
</dbReference>
<keyword evidence="4" id="KW-1185">Reference proteome</keyword>
<gene>
    <name evidence="3" type="ORF">AQUSIP_09430</name>
</gene>
<evidence type="ECO:0000256" key="2">
    <source>
        <dbReference type="SAM" id="SignalP"/>
    </source>
</evidence>
<evidence type="ECO:0000313" key="3">
    <source>
        <dbReference type="EMBL" id="VVC75653.1"/>
    </source>
</evidence>
<organism evidence="3 4">
    <name type="scientific">Aquicella siphonis</name>
    <dbReference type="NCBI Taxonomy" id="254247"/>
    <lineage>
        <taxon>Bacteria</taxon>
        <taxon>Pseudomonadati</taxon>
        <taxon>Pseudomonadota</taxon>
        <taxon>Gammaproteobacteria</taxon>
        <taxon>Legionellales</taxon>
        <taxon>Coxiellaceae</taxon>
        <taxon>Aquicella</taxon>
    </lineage>
</organism>
<dbReference type="InterPro" id="IPR051058">
    <property type="entry name" value="GDSL_Est/Lipase"/>
</dbReference>
<dbReference type="CDD" id="cd01846">
    <property type="entry name" value="fatty_acyltransferase_like"/>
    <property type="match status" value="1"/>
</dbReference>
<dbReference type="GO" id="GO:0016788">
    <property type="term" value="F:hydrolase activity, acting on ester bonds"/>
    <property type="evidence" value="ECO:0007669"/>
    <property type="project" value="InterPro"/>
</dbReference>
<dbReference type="InterPro" id="IPR036514">
    <property type="entry name" value="SGNH_hydro_sf"/>
</dbReference>
<evidence type="ECO:0000256" key="1">
    <source>
        <dbReference type="ARBA" id="ARBA00022801"/>
    </source>
</evidence>
<sequence length="353" mass="39800">MKKILLFLLLLTGVFNAYAANINKIVFFGDSLTDNGNLYSLLLHILPKSPPYFKGRFTNGETWAENVGHHYYNKNYADYKIYALGGATAVFHMPTPKFISPTILEAEVDTYLLDSLFRDRSKVLFAIWIGGNDYLFDSDANADSATDKVVNKIAWAVKTLSYYGGKNFLILNLPDLSRVPEARNKSMANLHVLTVLHNQKLDEAMQKIRQSNPGVNITQVNIYDMFNDVMADPEKYNQKYNVHLTNTAESCWKGGYLFSRILTDERLTQEIQQAVAAGNEKVPADFDARAMSNYILNTPALAYTYQMSMSYASGNMPCANPDEYIFWDSIHPTAVVHRILADIVIEKLGNQIG</sequence>
<evidence type="ECO:0000313" key="4">
    <source>
        <dbReference type="Proteomes" id="UP000324194"/>
    </source>
</evidence>
<accession>A0A5E4PH23</accession>
<dbReference type="InterPro" id="IPR001087">
    <property type="entry name" value="GDSL"/>
</dbReference>
<dbReference type="Gene3D" id="3.40.50.1110">
    <property type="entry name" value="SGNH hydrolase"/>
    <property type="match status" value="1"/>
</dbReference>
<dbReference type="SUPFAM" id="SSF52266">
    <property type="entry name" value="SGNH hydrolase"/>
    <property type="match status" value="1"/>
</dbReference>